<dbReference type="GO" id="GO:0080120">
    <property type="term" value="P:CAAX-box protein maturation"/>
    <property type="evidence" value="ECO:0007669"/>
    <property type="project" value="UniProtKB-ARBA"/>
</dbReference>
<feature type="transmembrane region" description="Helical" evidence="1">
    <location>
        <begin position="26"/>
        <end position="46"/>
    </location>
</feature>
<gene>
    <name evidence="3" type="ORF">Wenmar_00676</name>
</gene>
<keyword evidence="4" id="KW-1185">Reference proteome</keyword>
<reference evidence="3 4" key="1">
    <citation type="submission" date="2013-01" db="EMBL/GenBank/DDBJ databases">
        <authorList>
            <person name="Fiebig A."/>
            <person name="Goeker M."/>
            <person name="Klenk H.-P.P."/>
        </authorList>
    </citation>
    <scope>NUCLEOTIDE SEQUENCE [LARGE SCALE GENOMIC DNA]</scope>
    <source>
        <strain evidence="3 4">DSM 24838</strain>
    </source>
</reference>
<proteinExistence type="predicted"/>
<keyword evidence="1" id="KW-0812">Transmembrane</keyword>
<feature type="domain" description="CAAX prenyl protease 2/Lysostaphin resistance protein A-like" evidence="2">
    <location>
        <begin position="136"/>
        <end position="231"/>
    </location>
</feature>
<keyword evidence="1" id="KW-0472">Membrane</keyword>
<evidence type="ECO:0000313" key="4">
    <source>
        <dbReference type="Proteomes" id="UP000035100"/>
    </source>
</evidence>
<protein>
    <submittedName>
        <fullName evidence="3">CAAX protease self-immunity</fullName>
    </submittedName>
</protein>
<feature type="transmembrane region" description="Helical" evidence="1">
    <location>
        <begin position="130"/>
        <end position="149"/>
    </location>
</feature>
<evidence type="ECO:0000259" key="2">
    <source>
        <dbReference type="Pfam" id="PF02517"/>
    </source>
</evidence>
<comment type="caution">
    <text evidence="3">The sequence shown here is derived from an EMBL/GenBank/DDBJ whole genome shotgun (WGS) entry which is preliminary data.</text>
</comment>
<feature type="transmembrane region" description="Helical" evidence="1">
    <location>
        <begin position="194"/>
        <end position="213"/>
    </location>
</feature>
<dbReference type="GO" id="GO:0004175">
    <property type="term" value="F:endopeptidase activity"/>
    <property type="evidence" value="ECO:0007669"/>
    <property type="project" value="UniProtKB-ARBA"/>
</dbReference>
<keyword evidence="3" id="KW-0378">Hydrolase</keyword>
<feature type="transmembrane region" description="Helical" evidence="1">
    <location>
        <begin position="58"/>
        <end position="78"/>
    </location>
</feature>
<dbReference type="STRING" id="1123501.Wenmar_00676"/>
<organism evidence="3 4">
    <name type="scientific">Wenxinia marina DSM 24838</name>
    <dbReference type="NCBI Taxonomy" id="1123501"/>
    <lineage>
        <taxon>Bacteria</taxon>
        <taxon>Pseudomonadati</taxon>
        <taxon>Pseudomonadota</taxon>
        <taxon>Alphaproteobacteria</taxon>
        <taxon>Rhodobacterales</taxon>
        <taxon>Roseobacteraceae</taxon>
        <taxon>Wenxinia</taxon>
    </lineage>
</organism>
<dbReference type="RefSeq" id="WP_018304048.1">
    <property type="nucleotide sequence ID" value="NZ_KB902312.1"/>
</dbReference>
<keyword evidence="3" id="KW-0645">Protease</keyword>
<accession>A0A0D0PG39</accession>
<evidence type="ECO:0000313" key="3">
    <source>
        <dbReference type="EMBL" id="KIQ70301.1"/>
    </source>
</evidence>
<dbReference type="GO" id="GO:0006508">
    <property type="term" value="P:proteolysis"/>
    <property type="evidence" value="ECO:0007669"/>
    <property type="project" value="UniProtKB-KW"/>
</dbReference>
<dbReference type="InterPro" id="IPR003675">
    <property type="entry name" value="Rce1/LyrA-like_dom"/>
</dbReference>
<keyword evidence="1" id="KW-1133">Transmembrane helix</keyword>
<dbReference type="Proteomes" id="UP000035100">
    <property type="component" value="Unassembled WGS sequence"/>
</dbReference>
<dbReference type="Pfam" id="PF02517">
    <property type="entry name" value="Rce1-like"/>
    <property type="match status" value="1"/>
</dbReference>
<evidence type="ECO:0000256" key="1">
    <source>
        <dbReference type="SAM" id="Phobius"/>
    </source>
</evidence>
<dbReference type="EMBL" id="AONG01000005">
    <property type="protein sequence ID" value="KIQ70301.1"/>
    <property type="molecule type" value="Genomic_DNA"/>
</dbReference>
<feature type="transmembrane region" description="Helical" evidence="1">
    <location>
        <begin position="262"/>
        <end position="283"/>
    </location>
</feature>
<feature type="transmembrane region" description="Helical" evidence="1">
    <location>
        <begin position="99"/>
        <end position="118"/>
    </location>
</feature>
<dbReference type="OrthoDB" id="7171777at2"/>
<dbReference type="AlphaFoldDB" id="A0A0D0PG39"/>
<sequence>MTSPDPYAPAGAFSEPAHPRTDPWRVAVTVIAVWGTYIAGGVLLGASGWATGGAGGTLGLLALFLIPLGVLAVALRRLHARGLGSLCGPAPLALAQGRAALAVGLPAMALALVLPTTAAMGEAVMLRAPLPWLGAVGLALPLLVLQTGVEELFYRGYLLQQMRALSDRPLVWMVAPSALFAASHLFNAEPGLPAVFYVGWTFVFGLAAADLTARAGTIGPAWALHFLNNALMASLVAETGGPLSGLALVVVPARPPDLLYGLPPLALLIAFAITLWPVLILWLSGRIALRR</sequence>
<name>A0A0D0PG39_9RHOB</name>
<feature type="transmembrane region" description="Helical" evidence="1">
    <location>
        <begin position="225"/>
        <end position="250"/>
    </location>
</feature>
<dbReference type="eggNOG" id="COG1266">
    <property type="taxonomic scope" value="Bacteria"/>
</dbReference>